<proteinExistence type="inferred from homology"/>
<dbReference type="InterPro" id="IPR012678">
    <property type="entry name" value="Ribosomal_uL23/eL15/eS24_sf"/>
</dbReference>
<evidence type="ECO:0000256" key="1">
    <source>
        <dbReference type="ARBA" id="ARBA00006700"/>
    </source>
</evidence>
<evidence type="ECO:0000256" key="2">
    <source>
        <dbReference type="ARBA" id="ARBA00022980"/>
    </source>
</evidence>
<dbReference type="Pfam" id="PF00276">
    <property type="entry name" value="Ribosomal_L23"/>
    <property type="match status" value="1"/>
</dbReference>
<keyword evidence="4" id="KW-0699">rRNA-binding</keyword>
<comment type="subunit">
    <text evidence="4">Part of the 50S ribosomal subunit. Contacts protein L29, and trigger factor when it is bound to the ribosome.</text>
</comment>
<dbReference type="InterPro" id="IPR012677">
    <property type="entry name" value="Nucleotide-bd_a/b_plait_sf"/>
</dbReference>
<dbReference type="InterPro" id="IPR013025">
    <property type="entry name" value="Ribosomal_uL23-like"/>
</dbReference>
<dbReference type="RefSeq" id="WP_353289655.1">
    <property type="nucleotide sequence ID" value="NZ_BAABQM010000001.1"/>
</dbReference>
<dbReference type="HAMAP" id="MF_01369_B">
    <property type="entry name" value="Ribosomal_uL23_B"/>
    <property type="match status" value="1"/>
</dbReference>
<dbReference type="Proteomes" id="UP001449582">
    <property type="component" value="Unassembled WGS sequence"/>
</dbReference>
<dbReference type="Gene3D" id="3.30.70.330">
    <property type="match status" value="1"/>
</dbReference>
<gene>
    <name evidence="4" type="primary">rplW</name>
    <name evidence="5" type="ORF">UREOM_2010</name>
</gene>
<accession>A0ABP9U579</accession>
<keyword evidence="4" id="KW-0694">RNA-binding</keyword>
<organism evidence="5 6">
    <name type="scientific">Ureaplasma ceti</name>
    <dbReference type="NCBI Taxonomy" id="3119530"/>
    <lineage>
        <taxon>Bacteria</taxon>
        <taxon>Bacillati</taxon>
        <taxon>Mycoplasmatota</taxon>
        <taxon>Mycoplasmoidales</taxon>
        <taxon>Mycoplasmoidaceae</taxon>
        <taxon>Ureaplasma</taxon>
    </lineage>
</organism>
<dbReference type="SUPFAM" id="SSF54189">
    <property type="entry name" value="Ribosomal proteins S24e, L23 and L15e"/>
    <property type="match status" value="1"/>
</dbReference>
<name>A0ABP9U579_9BACT</name>
<keyword evidence="3 4" id="KW-0687">Ribonucleoprotein</keyword>
<comment type="caution">
    <text evidence="5">The sequence shown here is derived from an EMBL/GenBank/DDBJ whole genome shotgun (WGS) entry which is preliminary data.</text>
</comment>
<keyword evidence="6" id="KW-1185">Reference proteome</keyword>
<comment type="similarity">
    <text evidence="1 4">Belongs to the universal ribosomal protein uL23 family.</text>
</comment>
<evidence type="ECO:0000313" key="5">
    <source>
        <dbReference type="EMBL" id="GAA5414490.1"/>
    </source>
</evidence>
<protein>
    <recommendedName>
        <fullName evidence="4">Large ribosomal subunit protein uL23</fullName>
    </recommendedName>
</protein>
<evidence type="ECO:0000256" key="4">
    <source>
        <dbReference type="HAMAP-Rule" id="MF_01369"/>
    </source>
</evidence>
<comment type="function">
    <text evidence="4">One of the early assembly proteins it binds 23S rRNA. One of the proteins that surrounds the polypeptide exit tunnel on the outside of the ribosome. Forms the main docking site for trigger factor binding to the ribosome.</text>
</comment>
<dbReference type="EMBL" id="BAABQM010000001">
    <property type="protein sequence ID" value="GAA5414490.1"/>
    <property type="molecule type" value="Genomic_DNA"/>
</dbReference>
<reference evidence="5" key="1">
    <citation type="submission" date="2024-02" db="EMBL/GenBank/DDBJ databases">
        <title>Draft genome sequence of new strains in genus Ureaplasma.</title>
        <authorList>
            <person name="Nakajima Y."/>
            <person name="Segawa T."/>
        </authorList>
    </citation>
    <scope>NUCLEOTIDE SEQUENCE [LARGE SCALE GENOMIC DNA]</scope>
    <source>
        <strain evidence="5">OM1</strain>
    </source>
</reference>
<evidence type="ECO:0000313" key="6">
    <source>
        <dbReference type="Proteomes" id="UP001449582"/>
    </source>
</evidence>
<keyword evidence="2 4" id="KW-0689">Ribosomal protein</keyword>
<sequence length="111" mass="12512">MELTQIIVKPYLTEKTYTVRTLNEKEVIAFVVNPKASKHEIKFAFEAIYGIKAEKINTITKLPVATRTGTQKPGMTKLTKIAYVTLPAGVKLAVTKEEIEEVKEEMKEEAK</sequence>
<evidence type="ECO:0000256" key="3">
    <source>
        <dbReference type="ARBA" id="ARBA00023274"/>
    </source>
</evidence>